<feature type="non-terminal residue" evidence="1">
    <location>
        <position position="41"/>
    </location>
</feature>
<gene>
    <name evidence="1" type="primary">SUMO4</name>
</gene>
<dbReference type="AlphaFoldDB" id="A0A1A7X156"/>
<reference evidence="1" key="1">
    <citation type="submission" date="2016-05" db="EMBL/GenBank/DDBJ databases">
        <authorList>
            <person name="Lavstsen T."/>
            <person name="Jespersen J.S."/>
        </authorList>
    </citation>
    <scope>NUCLEOTIDE SEQUENCE</scope>
    <source>
        <tissue evidence="1">Brain</tissue>
    </source>
</reference>
<dbReference type="EMBL" id="HADW01010260">
    <property type="protein sequence ID" value="SBP11660.1"/>
    <property type="molecule type" value="Transcribed_RNA"/>
</dbReference>
<protein>
    <submittedName>
        <fullName evidence="1">Small ubiquitin-related modifier 4</fullName>
    </submittedName>
</protein>
<evidence type="ECO:0000313" key="1">
    <source>
        <dbReference type="EMBL" id="SBP11660.1"/>
    </source>
</evidence>
<feature type="non-terminal residue" evidence="1">
    <location>
        <position position="1"/>
    </location>
</feature>
<name>A0A1A7X156_9TELE</name>
<proteinExistence type="predicted"/>
<sequence>SLIYGDHYSNDSRTIADVFVSAAFFIRESASIIVFTNDLDP</sequence>
<reference evidence="1" key="2">
    <citation type="submission" date="2016-06" db="EMBL/GenBank/DDBJ databases">
        <title>The genome of a short-lived fish provides insights into sex chromosome evolution and the genetic control of aging.</title>
        <authorList>
            <person name="Reichwald K."/>
            <person name="Felder M."/>
            <person name="Petzold A."/>
            <person name="Koch P."/>
            <person name="Groth M."/>
            <person name="Platzer M."/>
        </authorList>
    </citation>
    <scope>NUCLEOTIDE SEQUENCE</scope>
    <source>
        <tissue evidence="1">Brain</tissue>
    </source>
</reference>
<organism evidence="1">
    <name type="scientific">Iconisemion striatum</name>
    <dbReference type="NCBI Taxonomy" id="60296"/>
    <lineage>
        <taxon>Eukaryota</taxon>
        <taxon>Metazoa</taxon>
        <taxon>Chordata</taxon>
        <taxon>Craniata</taxon>
        <taxon>Vertebrata</taxon>
        <taxon>Euteleostomi</taxon>
        <taxon>Actinopterygii</taxon>
        <taxon>Neopterygii</taxon>
        <taxon>Teleostei</taxon>
        <taxon>Neoteleostei</taxon>
        <taxon>Acanthomorphata</taxon>
        <taxon>Ovalentaria</taxon>
        <taxon>Atherinomorphae</taxon>
        <taxon>Cyprinodontiformes</taxon>
        <taxon>Nothobranchiidae</taxon>
        <taxon>Iconisemion</taxon>
    </lineage>
</organism>
<accession>A0A1A7X156</accession>